<keyword evidence="3" id="KW-1185">Reference proteome</keyword>
<reference evidence="2" key="2">
    <citation type="submission" date="2025-08" db="UniProtKB">
        <authorList>
            <consortium name="Ensembl"/>
        </authorList>
    </citation>
    <scope>IDENTIFICATION</scope>
</reference>
<dbReference type="AlphaFoldDB" id="A0A2R8P4W7"/>
<accession>A0A2R8P4W7</accession>
<dbReference type="Proteomes" id="UP000008225">
    <property type="component" value="Chromosome 12"/>
</dbReference>
<protein>
    <submittedName>
        <fullName evidence="2">Synaptogyrin 3</fullName>
    </submittedName>
</protein>
<evidence type="ECO:0000313" key="2">
    <source>
        <dbReference type="Ensembl" id="ENSCJAP00000055352.2"/>
    </source>
</evidence>
<feature type="compositionally biased region" description="Basic residues" evidence="1">
    <location>
        <begin position="45"/>
        <end position="64"/>
    </location>
</feature>
<dbReference type="GeneTree" id="ENSGT00910000146999"/>
<evidence type="ECO:0000256" key="1">
    <source>
        <dbReference type="SAM" id="MobiDB-lite"/>
    </source>
</evidence>
<reference evidence="2" key="1">
    <citation type="submission" date="2009-03" db="EMBL/GenBank/DDBJ databases">
        <authorList>
            <person name="Warren W."/>
            <person name="Ye L."/>
            <person name="Minx P."/>
            <person name="Worley K."/>
            <person name="Gibbs R."/>
            <person name="Wilson R.K."/>
        </authorList>
    </citation>
    <scope>NUCLEOTIDE SEQUENCE [LARGE SCALE GENOMIC DNA]</scope>
</reference>
<reference evidence="2" key="3">
    <citation type="submission" date="2025-09" db="UniProtKB">
        <authorList>
            <consortium name="Ensembl"/>
        </authorList>
    </citation>
    <scope>IDENTIFICATION</scope>
</reference>
<sequence>MVSISRSRQAGVLHRRLRAHRQRGLREHRQRPGAALRVQRERGRLPLRRRAGPRSLPRLRRLPAARRALPADQQRPRPPARGAARPGLLRTLVFLVVCGLLLPHKSVAAHGARAGHNAGGRRGAGRHRLQLLFHPQLGGAHGEGLAAVPPGNRHVALRHRTAERRGGPGLPRLSGGQWRGGHRDLPEPALHRDPGHQPQRVSGARLLVAGRHRPGLQGHPTNAGPKVSGTSLGSFQLSARDRVGGRFGPFGAKRGWPLECLGCPLPSYPSPSAPGPRP</sequence>
<dbReference type="Ensembl" id="ENSCJAT00000074989.2">
    <property type="protein sequence ID" value="ENSCJAP00000055352.2"/>
    <property type="gene ID" value="ENSCJAG00000039827.3"/>
</dbReference>
<dbReference type="Bgee" id="ENSCJAG00000039827">
    <property type="expression patterns" value="Expressed in frontal cortex and 6 other cell types or tissues"/>
</dbReference>
<feature type="region of interest" description="Disordered" evidence="1">
    <location>
        <begin position="40"/>
        <end position="84"/>
    </location>
</feature>
<dbReference type="InParanoid" id="A0A2R8P4W7"/>
<proteinExistence type="predicted"/>
<organism evidence="2 3">
    <name type="scientific">Callithrix jacchus</name>
    <name type="common">White-tufted-ear marmoset</name>
    <name type="synonym">Simia Jacchus</name>
    <dbReference type="NCBI Taxonomy" id="9483"/>
    <lineage>
        <taxon>Eukaryota</taxon>
        <taxon>Metazoa</taxon>
        <taxon>Chordata</taxon>
        <taxon>Craniata</taxon>
        <taxon>Vertebrata</taxon>
        <taxon>Euteleostomi</taxon>
        <taxon>Mammalia</taxon>
        <taxon>Eutheria</taxon>
        <taxon>Euarchontoglires</taxon>
        <taxon>Primates</taxon>
        <taxon>Haplorrhini</taxon>
        <taxon>Platyrrhini</taxon>
        <taxon>Cebidae</taxon>
        <taxon>Callitrichinae</taxon>
        <taxon>Callithrix</taxon>
        <taxon>Callithrix</taxon>
    </lineage>
</organism>
<gene>
    <name evidence="2" type="primary">SYNGR3</name>
</gene>
<evidence type="ECO:0000313" key="3">
    <source>
        <dbReference type="Proteomes" id="UP000008225"/>
    </source>
</evidence>
<name>A0A2R8P4W7_CALJA</name>